<dbReference type="Proteomes" id="UP000663844">
    <property type="component" value="Unassembled WGS sequence"/>
</dbReference>
<comment type="caution">
    <text evidence="1">The sequence shown here is derived from an EMBL/GenBank/DDBJ whole genome shotgun (WGS) entry which is preliminary data.</text>
</comment>
<dbReference type="EMBL" id="CAJOAZ010028977">
    <property type="protein sequence ID" value="CAF4421696.1"/>
    <property type="molecule type" value="Genomic_DNA"/>
</dbReference>
<gene>
    <name evidence="1" type="ORF">OXD698_LOCUS52679</name>
</gene>
<proteinExistence type="predicted"/>
<evidence type="ECO:0000313" key="1">
    <source>
        <dbReference type="EMBL" id="CAF4421696.1"/>
    </source>
</evidence>
<evidence type="ECO:0000313" key="2">
    <source>
        <dbReference type="Proteomes" id="UP000663844"/>
    </source>
</evidence>
<sequence length="57" mass="6537">NKPDYVPKPPHLSELDLVFDTSYTDIQPYLFKIIFSDTPTIANHVKTILKEAFNTSL</sequence>
<dbReference type="AlphaFoldDB" id="A0A820QHF5"/>
<reference evidence="1" key="1">
    <citation type="submission" date="2021-02" db="EMBL/GenBank/DDBJ databases">
        <authorList>
            <person name="Nowell W R."/>
        </authorList>
    </citation>
    <scope>NUCLEOTIDE SEQUENCE</scope>
</reference>
<name>A0A820QHF5_9BILA</name>
<organism evidence="1 2">
    <name type="scientific">Adineta steineri</name>
    <dbReference type="NCBI Taxonomy" id="433720"/>
    <lineage>
        <taxon>Eukaryota</taxon>
        <taxon>Metazoa</taxon>
        <taxon>Spiralia</taxon>
        <taxon>Gnathifera</taxon>
        <taxon>Rotifera</taxon>
        <taxon>Eurotatoria</taxon>
        <taxon>Bdelloidea</taxon>
        <taxon>Adinetida</taxon>
        <taxon>Adinetidae</taxon>
        <taxon>Adineta</taxon>
    </lineage>
</organism>
<feature type="non-terminal residue" evidence="1">
    <location>
        <position position="1"/>
    </location>
</feature>
<accession>A0A820QHF5</accession>
<protein>
    <submittedName>
        <fullName evidence="1">Uncharacterized protein</fullName>
    </submittedName>
</protein>